<organism evidence="7 8">
    <name type="scientific">Coffea canephora</name>
    <name type="common">Robusta coffee</name>
    <dbReference type="NCBI Taxonomy" id="49390"/>
    <lineage>
        <taxon>Eukaryota</taxon>
        <taxon>Viridiplantae</taxon>
        <taxon>Streptophyta</taxon>
        <taxon>Embryophyta</taxon>
        <taxon>Tracheophyta</taxon>
        <taxon>Spermatophyta</taxon>
        <taxon>Magnoliopsida</taxon>
        <taxon>eudicotyledons</taxon>
        <taxon>Gunneridae</taxon>
        <taxon>Pentapetalae</taxon>
        <taxon>asterids</taxon>
        <taxon>lamiids</taxon>
        <taxon>Gentianales</taxon>
        <taxon>Rubiaceae</taxon>
        <taxon>Ixoroideae</taxon>
        <taxon>Gardenieae complex</taxon>
        <taxon>Bertiereae - Coffeeae clade</taxon>
        <taxon>Coffeeae</taxon>
        <taxon>Coffea</taxon>
    </lineage>
</organism>
<dbReference type="PANTHER" id="PTHR48041">
    <property type="entry name" value="ABC TRANSPORTER G FAMILY MEMBER 28"/>
    <property type="match status" value="1"/>
</dbReference>
<evidence type="ECO:0000313" key="8">
    <source>
        <dbReference type="Proteomes" id="UP000295252"/>
    </source>
</evidence>
<dbReference type="GO" id="GO:0016887">
    <property type="term" value="F:ATP hydrolysis activity"/>
    <property type="evidence" value="ECO:0007669"/>
    <property type="project" value="InterPro"/>
</dbReference>
<evidence type="ECO:0000256" key="1">
    <source>
        <dbReference type="ARBA" id="ARBA00004141"/>
    </source>
</evidence>
<accession>A0A068VCK8</accession>
<dbReference type="Gramene" id="CDP18269">
    <property type="protein sequence ID" value="CDP18269"/>
    <property type="gene ID" value="GSCOC_T00011994001"/>
</dbReference>
<dbReference type="Proteomes" id="UP000295252">
    <property type="component" value="Chromosome II"/>
</dbReference>
<dbReference type="InterPro" id="IPR050352">
    <property type="entry name" value="ABCG_transporters"/>
</dbReference>
<keyword evidence="2" id="KW-0813">Transport</keyword>
<keyword evidence="3" id="KW-0812">Transmembrane</keyword>
<dbReference type="Gene3D" id="3.40.50.300">
    <property type="entry name" value="P-loop containing nucleotide triphosphate hydrolases"/>
    <property type="match status" value="1"/>
</dbReference>
<dbReference type="PhylomeDB" id="A0A068VCK8"/>
<dbReference type="STRING" id="49390.A0A068VCK8"/>
<dbReference type="GO" id="GO:0042626">
    <property type="term" value="F:ATPase-coupled transmembrane transporter activity"/>
    <property type="evidence" value="ECO:0007669"/>
    <property type="project" value="TreeGrafter"/>
</dbReference>
<dbReference type="EMBL" id="HG739305">
    <property type="protein sequence ID" value="CDP18269.1"/>
    <property type="molecule type" value="Genomic_DNA"/>
</dbReference>
<reference evidence="8" key="1">
    <citation type="journal article" date="2014" name="Science">
        <title>The coffee genome provides insight into the convergent evolution of caffeine biosynthesis.</title>
        <authorList>
            <person name="Denoeud F."/>
            <person name="Carretero-Paulet L."/>
            <person name="Dereeper A."/>
            <person name="Droc G."/>
            <person name="Guyot R."/>
            <person name="Pietrella M."/>
            <person name="Zheng C."/>
            <person name="Alberti A."/>
            <person name="Anthony F."/>
            <person name="Aprea G."/>
            <person name="Aury J.M."/>
            <person name="Bento P."/>
            <person name="Bernard M."/>
            <person name="Bocs S."/>
            <person name="Campa C."/>
            <person name="Cenci A."/>
            <person name="Combes M.C."/>
            <person name="Crouzillat D."/>
            <person name="Da Silva C."/>
            <person name="Daddiego L."/>
            <person name="De Bellis F."/>
            <person name="Dussert S."/>
            <person name="Garsmeur O."/>
            <person name="Gayraud T."/>
            <person name="Guignon V."/>
            <person name="Jahn K."/>
            <person name="Jamilloux V."/>
            <person name="Joet T."/>
            <person name="Labadie K."/>
            <person name="Lan T."/>
            <person name="Leclercq J."/>
            <person name="Lepelley M."/>
            <person name="Leroy T."/>
            <person name="Li L.T."/>
            <person name="Librado P."/>
            <person name="Lopez L."/>
            <person name="Munoz A."/>
            <person name="Noel B."/>
            <person name="Pallavicini A."/>
            <person name="Perrotta G."/>
            <person name="Poncet V."/>
            <person name="Pot D."/>
            <person name="Priyono X."/>
            <person name="Rigoreau M."/>
            <person name="Rouard M."/>
            <person name="Rozas J."/>
            <person name="Tranchant-Dubreuil C."/>
            <person name="VanBuren R."/>
            <person name="Zhang Q."/>
            <person name="Andrade A.C."/>
            <person name="Argout X."/>
            <person name="Bertrand B."/>
            <person name="de Kochko A."/>
            <person name="Graziosi G."/>
            <person name="Henry R.J."/>
            <person name="Jayarama X."/>
            <person name="Ming R."/>
            <person name="Nagai C."/>
            <person name="Rounsley S."/>
            <person name="Sankoff D."/>
            <person name="Giuliano G."/>
            <person name="Albert V.A."/>
            <person name="Wincker P."/>
            <person name="Lashermes P."/>
        </authorList>
    </citation>
    <scope>NUCLEOTIDE SEQUENCE [LARGE SCALE GENOMIC DNA]</scope>
    <source>
        <strain evidence="8">cv. DH200-94</strain>
    </source>
</reference>
<evidence type="ECO:0000313" key="7">
    <source>
        <dbReference type="EMBL" id="CDP18269.1"/>
    </source>
</evidence>
<keyword evidence="5" id="KW-0472">Membrane</keyword>
<keyword evidence="8" id="KW-1185">Reference proteome</keyword>
<dbReference type="OrthoDB" id="66620at2759"/>
<dbReference type="InterPro" id="IPR003439">
    <property type="entry name" value="ABC_transporter-like_ATP-bd"/>
</dbReference>
<dbReference type="PANTHER" id="PTHR48041:SF100">
    <property type="entry name" value="ABC TRANSPORTER-LIKE"/>
    <property type="match status" value="1"/>
</dbReference>
<dbReference type="InParanoid" id="A0A068VCK8"/>
<evidence type="ECO:0000256" key="2">
    <source>
        <dbReference type="ARBA" id="ARBA00022448"/>
    </source>
</evidence>
<dbReference type="AlphaFoldDB" id="A0A068VCK8"/>
<gene>
    <name evidence="7" type="ORF">GSCOC_T00011994001</name>
</gene>
<proteinExistence type="predicted"/>
<name>A0A068VCK8_COFCA</name>
<evidence type="ECO:0000259" key="6">
    <source>
        <dbReference type="Pfam" id="PF00005"/>
    </source>
</evidence>
<evidence type="ECO:0000256" key="4">
    <source>
        <dbReference type="ARBA" id="ARBA00022989"/>
    </source>
</evidence>
<evidence type="ECO:0000256" key="5">
    <source>
        <dbReference type="ARBA" id="ARBA00023136"/>
    </source>
</evidence>
<dbReference type="GO" id="GO:0005524">
    <property type="term" value="F:ATP binding"/>
    <property type="evidence" value="ECO:0007669"/>
    <property type="project" value="InterPro"/>
</dbReference>
<protein>
    <recommendedName>
        <fullName evidence="6">ABC transporter domain-containing protein</fullName>
    </recommendedName>
</protein>
<evidence type="ECO:0000256" key="3">
    <source>
        <dbReference type="ARBA" id="ARBA00022692"/>
    </source>
</evidence>
<dbReference type="GO" id="GO:0016020">
    <property type="term" value="C:membrane"/>
    <property type="evidence" value="ECO:0007669"/>
    <property type="project" value="UniProtKB-SubCell"/>
</dbReference>
<dbReference type="InterPro" id="IPR027417">
    <property type="entry name" value="P-loop_NTPase"/>
</dbReference>
<feature type="domain" description="ABC transporter" evidence="6">
    <location>
        <begin position="50"/>
        <end position="177"/>
    </location>
</feature>
<keyword evidence="4" id="KW-1133">Transmembrane helix</keyword>
<dbReference type="SUPFAM" id="SSF52540">
    <property type="entry name" value="P-loop containing nucleoside triphosphate hydrolases"/>
    <property type="match status" value="1"/>
</dbReference>
<sequence>MVAPIASPQQTHHSIKTVNLSYNLSPSKFDQLLNLDAWQETANEKTRYILKNVNCEAKAGELTAIAGSSGAGKTSLLEILAGVIVRSRVIGHVLVNGQPLNVAHFRRASGYVTQDEALFPLLTVEETLMYSARLRLHGGSEAARERVRDLLQELGPDHVAAVRIGSESRRGISGGSTNTYPEILQNIFRTKDLYGARTIETLLAGILLGTIFMDTTPHSLN</sequence>
<comment type="subcellular location">
    <subcellularLocation>
        <location evidence="1">Membrane</location>
        <topology evidence="1">Multi-pass membrane protein</topology>
    </subcellularLocation>
</comment>
<dbReference type="Pfam" id="PF00005">
    <property type="entry name" value="ABC_tran"/>
    <property type="match status" value="1"/>
</dbReference>
<dbReference type="OMA" id="NCEAKAG"/>